<reference evidence="1" key="1">
    <citation type="journal article" date="2014" name="Int. J. Syst. Evol. Microbiol.">
        <title>Complete genome sequence of Corynebacterium casei LMG S-19264T (=DSM 44701T), isolated from a smear-ripened cheese.</title>
        <authorList>
            <consortium name="US DOE Joint Genome Institute (JGI-PGF)"/>
            <person name="Walter F."/>
            <person name="Albersmeier A."/>
            <person name="Kalinowski J."/>
            <person name="Ruckert C."/>
        </authorList>
    </citation>
    <scope>NUCLEOTIDE SEQUENCE</scope>
    <source>
        <strain evidence="1">VKM B-2555</strain>
    </source>
</reference>
<gene>
    <name evidence="1" type="ORF">GCM10008171_19530</name>
</gene>
<comment type="caution">
    <text evidence="1">The sequence shown here is derived from an EMBL/GenBank/DDBJ whole genome shotgun (WGS) entry which is preliminary data.</text>
</comment>
<organism evidence="1 2">
    <name type="scientific">Methylopila jiangsuensis</name>
    <dbReference type="NCBI Taxonomy" id="586230"/>
    <lineage>
        <taxon>Bacteria</taxon>
        <taxon>Pseudomonadati</taxon>
        <taxon>Pseudomonadota</taxon>
        <taxon>Alphaproteobacteria</taxon>
        <taxon>Hyphomicrobiales</taxon>
        <taxon>Methylopilaceae</taxon>
        <taxon>Methylopila</taxon>
    </lineage>
</organism>
<sequence length="103" mass="11770">MFDTLSKIAELEKSLRADANIEDAKKWWSLVESINYSLDFDSRQSKDERRLMEQLRGSVSSAIRQIREQWPSPNVSSVLVASGALKASIERRTTGIDGWPMRK</sequence>
<dbReference type="RefSeq" id="WP_271204570.1">
    <property type="nucleotide sequence ID" value="NZ_BSFK01000010.1"/>
</dbReference>
<keyword evidence="2" id="KW-1185">Reference proteome</keyword>
<dbReference type="AlphaFoldDB" id="A0A9W6JJ60"/>
<proteinExistence type="predicted"/>
<name>A0A9W6JJ60_9HYPH</name>
<protein>
    <submittedName>
        <fullName evidence="1">Uncharacterized protein</fullName>
    </submittedName>
</protein>
<dbReference type="EMBL" id="BSFK01000010">
    <property type="protein sequence ID" value="GLK76699.1"/>
    <property type="molecule type" value="Genomic_DNA"/>
</dbReference>
<evidence type="ECO:0000313" key="1">
    <source>
        <dbReference type="EMBL" id="GLK76699.1"/>
    </source>
</evidence>
<evidence type="ECO:0000313" key="2">
    <source>
        <dbReference type="Proteomes" id="UP001143364"/>
    </source>
</evidence>
<reference evidence="1" key="2">
    <citation type="submission" date="2023-01" db="EMBL/GenBank/DDBJ databases">
        <authorList>
            <person name="Sun Q."/>
            <person name="Evtushenko L."/>
        </authorList>
    </citation>
    <scope>NUCLEOTIDE SEQUENCE</scope>
    <source>
        <strain evidence="1">VKM B-2555</strain>
    </source>
</reference>
<dbReference type="Proteomes" id="UP001143364">
    <property type="component" value="Unassembled WGS sequence"/>
</dbReference>
<accession>A0A9W6JJ60</accession>